<organism evidence="2 3">
    <name type="scientific">Cardiosporidium cionae</name>
    <dbReference type="NCBI Taxonomy" id="476202"/>
    <lineage>
        <taxon>Eukaryota</taxon>
        <taxon>Sar</taxon>
        <taxon>Alveolata</taxon>
        <taxon>Apicomplexa</taxon>
        <taxon>Aconoidasida</taxon>
        <taxon>Nephromycida</taxon>
        <taxon>Cardiosporidium</taxon>
    </lineage>
</organism>
<dbReference type="Proteomes" id="UP000823046">
    <property type="component" value="Unassembled WGS sequence"/>
</dbReference>
<dbReference type="PANTHER" id="PTHR13650">
    <property type="entry name" value="SPATACSIN"/>
    <property type="match status" value="1"/>
</dbReference>
<comment type="caution">
    <text evidence="2">The sequence shown here is derived from an EMBL/GenBank/DDBJ whole genome shotgun (WGS) entry which is preliminary data.</text>
</comment>
<name>A0ABQ7J3W8_9APIC</name>
<evidence type="ECO:0000313" key="3">
    <source>
        <dbReference type="Proteomes" id="UP000823046"/>
    </source>
</evidence>
<dbReference type="PANTHER" id="PTHR13650:SF0">
    <property type="entry name" value="SPATACSIN"/>
    <property type="match status" value="1"/>
</dbReference>
<feature type="region of interest" description="Disordered" evidence="1">
    <location>
        <begin position="215"/>
        <end position="265"/>
    </location>
</feature>
<evidence type="ECO:0000313" key="2">
    <source>
        <dbReference type="EMBL" id="KAF8817807.1"/>
    </source>
</evidence>
<feature type="compositionally biased region" description="Polar residues" evidence="1">
    <location>
        <begin position="232"/>
        <end position="242"/>
    </location>
</feature>
<accession>A0ABQ7J3W8</accession>
<gene>
    <name evidence="2" type="ORF">IE077_000040</name>
</gene>
<protein>
    <submittedName>
        <fullName evidence="2">Uncharacterized protein</fullName>
    </submittedName>
</protein>
<reference evidence="2 3" key="1">
    <citation type="journal article" date="2020" name="bioRxiv">
        <title>Metabolic contributions of an alphaproteobacterial endosymbiont in the apicomplexan Cardiosporidium cionae.</title>
        <authorList>
            <person name="Hunter E.S."/>
            <person name="Paight C.J."/>
            <person name="Lane C.E."/>
        </authorList>
    </citation>
    <scope>NUCLEOTIDE SEQUENCE [LARGE SCALE GENOMIC DNA]</scope>
    <source>
        <strain evidence="2">ESH_2018</strain>
    </source>
</reference>
<dbReference type="EMBL" id="JADAQX010001426">
    <property type="protein sequence ID" value="KAF8817807.1"/>
    <property type="molecule type" value="Genomic_DNA"/>
</dbReference>
<sequence>MVKSSSSISKDFFHTSESTPQNSFKFFETASSTSQTLEATSEVIHLFLSFVHVDPIENSSSSSFDGGNSPWLVDDRKRIETSCDTPTEAFFKPQLLTALRLLEEATWALHPSVSATQASGSLVTYDSPWHLTMRDIIDGYFTDSSLKKHLSIVLYTLESSSSPFYPSLSFPTDSLLPFLLPSSVRTSTLALPSSPLPLPPPSFLKGYAHSKVDRLPEGRVPSIPPLPPSLSAGATLTNSPLQMPSAYTLPSLPPTTHVEATGAMSPPSSLLPFATPSPLASSSPLVSLGEAASSPQPRGEPLRKFSSVDMLPILLQCRPSLSSESTGRRLLLEALRLHVPRLAIYASCFEDVSLVACMQIWLRLQALLASRGGGMAVASCDLSSEERAMASPLTKLPKKKGLDNSTFPYKLPSLTVLLHSENFVNCRFLEAEIWLHAFVKTMKSRKSIDVSSPLFSLKECFQLSRDLLHTLIETFPLCRAILLKLLYKTQFSEEFTLYYFAYQLTTQTKLAVDFRSDPSHLLDLLLKQTLFDKAREWIKKAKDQCTLYALALHFLYAYKDSLMIEEEEEKQKQIRDISLLAILSTFKKEEEELQGKDGSTSSSSILQKFCTILYKTLDFSIQESIEDIEDRLFLALAWHSLALANSLRFYFPNRLKYEEIATLIQWIPEEKPTLLFFQEENSEIFNIGQFLF</sequence>
<proteinExistence type="predicted"/>
<keyword evidence="3" id="KW-1185">Reference proteome</keyword>
<evidence type="ECO:0000256" key="1">
    <source>
        <dbReference type="SAM" id="MobiDB-lite"/>
    </source>
</evidence>
<dbReference type="InterPro" id="IPR028103">
    <property type="entry name" value="Spatacsin"/>
</dbReference>